<dbReference type="Pfam" id="PF09463">
    <property type="entry name" value="Opy2"/>
    <property type="match status" value="1"/>
</dbReference>
<reference evidence="3" key="1">
    <citation type="submission" date="2023-03" db="EMBL/GenBank/DDBJ databases">
        <title>Massive genome expansion in bonnet fungi (Mycena s.s.) driven by repeated elements and novel gene families across ecological guilds.</title>
        <authorList>
            <consortium name="Lawrence Berkeley National Laboratory"/>
            <person name="Harder C.B."/>
            <person name="Miyauchi S."/>
            <person name="Viragh M."/>
            <person name="Kuo A."/>
            <person name="Thoen E."/>
            <person name="Andreopoulos B."/>
            <person name="Lu D."/>
            <person name="Skrede I."/>
            <person name="Drula E."/>
            <person name="Henrissat B."/>
            <person name="Morin E."/>
            <person name="Kohler A."/>
            <person name="Barry K."/>
            <person name="LaButti K."/>
            <person name="Morin E."/>
            <person name="Salamov A."/>
            <person name="Lipzen A."/>
            <person name="Mereny Z."/>
            <person name="Hegedus B."/>
            <person name="Baldrian P."/>
            <person name="Stursova M."/>
            <person name="Weitz H."/>
            <person name="Taylor A."/>
            <person name="Grigoriev I.V."/>
            <person name="Nagy L.G."/>
            <person name="Martin F."/>
            <person name="Kauserud H."/>
        </authorList>
    </citation>
    <scope>NUCLEOTIDE SEQUENCE</scope>
    <source>
        <strain evidence="3">CBHHK002</strain>
    </source>
</reference>
<name>A0AAD6Z552_9AGAR</name>
<dbReference type="AlphaFoldDB" id="A0AAD6Z552"/>
<proteinExistence type="predicted"/>
<feature type="chain" id="PRO_5042262512" description="Membrane anchor Opy2 N-terminal domain-containing protein" evidence="1">
    <location>
        <begin position="19"/>
        <end position="73"/>
    </location>
</feature>
<feature type="signal peptide" evidence="1">
    <location>
        <begin position="1"/>
        <end position="18"/>
    </location>
</feature>
<comment type="caution">
    <text evidence="3">The sequence shown here is derived from an EMBL/GenBank/DDBJ whole genome shotgun (WGS) entry which is preliminary data.</text>
</comment>
<keyword evidence="1" id="KW-0732">Signal</keyword>
<evidence type="ECO:0000313" key="3">
    <source>
        <dbReference type="EMBL" id="KAJ7307706.1"/>
    </source>
</evidence>
<evidence type="ECO:0000313" key="4">
    <source>
        <dbReference type="Proteomes" id="UP001218218"/>
    </source>
</evidence>
<dbReference type="Proteomes" id="UP001218218">
    <property type="component" value="Unassembled WGS sequence"/>
</dbReference>
<keyword evidence="4" id="KW-1185">Reference proteome</keyword>
<sequence>MFKIFSLPALLLASLAIGAGVVLPNAAAADAGCVLCTQVVPQCNCAETQECTIIPQTCQECAHAFCVTPGTSS</sequence>
<accession>A0AAD6Z552</accession>
<evidence type="ECO:0000259" key="2">
    <source>
        <dbReference type="Pfam" id="PF09463"/>
    </source>
</evidence>
<dbReference type="EMBL" id="JARIHO010000088">
    <property type="protein sequence ID" value="KAJ7307706.1"/>
    <property type="molecule type" value="Genomic_DNA"/>
</dbReference>
<gene>
    <name evidence="3" type="ORF">DFH08DRAFT_900870</name>
</gene>
<dbReference type="InterPro" id="IPR018571">
    <property type="entry name" value="Membrane_anchor_Opy2_N"/>
</dbReference>
<evidence type="ECO:0000256" key="1">
    <source>
        <dbReference type="SAM" id="SignalP"/>
    </source>
</evidence>
<feature type="domain" description="Membrane anchor Opy2 N-terminal" evidence="2">
    <location>
        <begin position="33"/>
        <end position="66"/>
    </location>
</feature>
<protein>
    <recommendedName>
        <fullName evidence="2">Membrane anchor Opy2 N-terminal domain-containing protein</fullName>
    </recommendedName>
</protein>
<organism evidence="3 4">
    <name type="scientific">Mycena albidolilacea</name>
    <dbReference type="NCBI Taxonomy" id="1033008"/>
    <lineage>
        <taxon>Eukaryota</taxon>
        <taxon>Fungi</taxon>
        <taxon>Dikarya</taxon>
        <taxon>Basidiomycota</taxon>
        <taxon>Agaricomycotina</taxon>
        <taxon>Agaricomycetes</taxon>
        <taxon>Agaricomycetidae</taxon>
        <taxon>Agaricales</taxon>
        <taxon>Marasmiineae</taxon>
        <taxon>Mycenaceae</taxon>
        <taxon>Mycena</taxon>
    </lineage>
</organism>